<dbReference type="Proteomes" id="UP000439022">
    <property type="component" value="Unassembled WGS sequence"/>
</dbReference>
<dbReference type="EMBL" id="WKJO01000001">
    <property type="protein sequence ID" value="MRX22933.1"/>
    <property type="molecule type" value="Genomic_DNA"/>
</dbReference>
<gene>
    <name evidence="2" type="ORF">GJR96_13345</name>
</gene>
<evidence type="ECO:0000313" key="3">
    <source>
        <dbReference type="Proteomes" id="UP000439022"/>
    </source>
</evidence>
<feature type="domain" description="DUF7960" evidence="1">
    <location>
        <begin position="1"/>
        <end position="145"/>
    </location>
</feature>
<evidence type="ECO:0000259" key="1">
    <source>
        <dbReference type="Pfam" id="PF25901"/>
    </source>
</evidence>
<dbReference type="AlphaFoldDB" id="A0A6A8GIC5"/>
<organism evidence="2 3">
    <name type="scientific">Haloferax litoreum</name>
    <dbReference type="NCBI Taxonomy" id="2666140"/>
    <lineage>
        <taxon>Archaea</taxon>
        <taxon>Methanobacteriati</taxon>
        <taxon>Methanobacteriota</taxon>
        <taxon>Stenosarchaea group</taxon>
        <taxon>Halobacteria</taxon>
        <taxon>Halobacteriales</taxon>
        <taxon>Haloferacaceae</taxon>
        <taxon>Haloferax</taxon>
    </lineage>
</organism>
<reference evidence="2 3" key="1">
    <citation type="submission" date="2019-11" db="EMBL/GenBank/DDBJ databases">
        <title>Whole genome sequence of Haloferax sp. MBLA0076.</title>
        <authorList>
            <person name="Seo M.-J."/>
            <person name="Cho E.-S."/>
        </authorList>
    </citation>
    <scope>NUCLEOTIDE SEQUENCE [LARGE SCALE GENOMIC DNA]</scope>
    <source>
        <strain evidence="2 3">MBLA0076</strain>
    </source>
</reference>
<sequence length="148" mass="16797">MYTGRTDQPCCLCDDPRTVARIAVPPRAVTLMRNAAPIAWRDIVGDVTLQFCESDWELVSELVLDVGMHPLSRCNVARADFSIREDFEALLNSTRAEPDQTEQERRLLDDAVEVIENAEDPMVERRDLVEAYVVVRAIDELGVDEHVR</sequence>
<protein>
    <recommendedName>
        <fullName evidence="1">DUF7960 domain-containing protein</fullName>
    </recommendedName>
</protein>
<dbReference type="RefSeq" id="WP_151163377.1">
    <property type="nucleotide sequence ID" value="NZ_WKJO01000001.1"/>
</dbReference>
<evidence type="ECO:0000313" key="2">
    <source>
        <dbReference type="EMBL" id="MRX22933.1"/>
    </source>
</evidence>
<dbReference type="InterPro" id="IPR058266">
    <property type="entry name" value="DUF7960"/>
</dbReference>
<comment type="caution">
    <text evidence="2">The sequence shown here is derived from an EMBL/GenBank/DDBJ whole genome shotgun (WGS) entry which is preliminary data.</text>
</comment>
<keyword evidence="3" id="KW-1185">Reference proteome</keyword>
<name>A0A6A8GIC5_9EURY</name>
<dbReference type="Pfam" id="PF25901">
    <property type="entry name" value="DUF7960"/>
    <property type="match status" value="1"/>
</dbReference>
<accession>A0A6A8GIC5</accession>
<proteinExistence type="predicted"/>